<name>A0A0D0B5C6_9AGAM</name>
<reference evidence="3" key="2">
    <citation type="submission" date="2015-01" db="EMBL/GenBank/DDBJ databases">
        <title>Evolutionary Origins and Diversification of the Mycorrhizal Mutualists.</title>
        <authorList>
            <consortium name="DOE Joint Genome Institute"/>
            <consortium name="Mycorrhizal Genomics Consortium"/>
            <person name="Kohler A."/>
            <person name="Kuo A."/>
            <person name="Nagy L.G."/>
            <person name="Floudas D."/>
            <person name="Copeland A."/>
            <person name="Barry K.W."/>
            <person name="Cichocki N."/>
            <person name="Veneault-Fourrey C."/>
            <person name="LaButti K."/>
            <person name="Lindquist E.A."/>
            <person name="Lipzen A."/>
            <person name="Lundell T."/>
            <person name="Morin E."/>
            <person name="Murat C."/>
            <person name="Riley R."/>
            <person name="Ohm R."/>
            <person name="Sun H."/>
            <person name="Tunlid A."/>
            <person name="Henrissat B."/>
            <person name="Grigoriev I.V."/>
            <person name="Hibbett D.S."/>
            <person name="Martin F."/>
        </authorList>
    </citation>
    <scope>NUCLEOTIDE SEQUENCE [LARGE SCALE GENOMIC DNA]</scope>
    <source>
        <strain evidence="3">UH-Slu-Lm8-n1</strain>
    </source>
</reference>
<dbReference type="EMBL" id="KN835178">
    <property type="protein sequence ID" value="KIK45084.1"/>
    <property type="molecule type" value="Genomic_DNA"/>
</dbReference>
<dbReference type="AlphaFoldDB" id="A0A0D0B5C6"/>
<dbReference type="HOGENOM" id="CLU_003292_2_0_1"/>
<dbReference type="Gene3D" id="1.10.150.130">
    <property type="match status" value="1"/>
</dbReference>
<dbReference type="PANTHER" id="PTHR34605">
    <property type="entry name" value="PHAGE_INTEGRASE DOMAIN-CONTAINING PROTEIN"/>
    <property type="match status" value="1"/>
</dbReference>
<reference evidence="2 3" key="1">
    <citation type="submission" date="2014-04" db="EMBL/GenBank/DDBJ databases">
        <authorList>
            <consortium name="DOE Joint Genome Institute"/>
            <person name="Kuo A."/>
            <person name="Ruytinx J."/>
            <person name="Rineau F."/>
            <person name="Colpaert J."/>
            <person name="Kohler A."/>
            <person name="Nagy L.G."/>
            <person name="Floudas D."/>
            <person name="Copeland A."/>
            <person name="Barry K.W."/>
            <person name="Cichocki N."/>
            <person name="Veneault-Fourrey C."/>
            <person name="LaButti K."/>
            <person name="Lindquist E.A."/>
            <person name="Lipzen A."/>
            <person name="Lundell T."/>
            <person name="Morin E."/>
            <person name="Murat C."/>
            <person name="Sun H."/>
            <person name="Tunlid A."/>
            <person name="Henrissat B."/>
            <person name="Grigoriev I.V."/>
            <person name="Hibbett D.S."/>
            <person name="Martin F."/>
            <person name="Nordberg H.P."/>
            <person name="Cantor M.N."/>
            <person name="Hua S.X."/>
        </authorList>
    </citation>
    <scope>NUCLEOTIDE SEQUENCE [LARGE SCALE GENOMIC DNA]</scope>
    <source>
        <strain evidence="2 3">UH-Slu-Lm8-n1</strain>
    </source>
</reference>
<dbReference type="GO" id="GO:0003677">
    <property type="term" value="F:DNA binding"/>
    <property type="evidence" value="ECO:0007669"/>
    <property type="project" value="UniProtKB-KW"/>
</dbReference>
<dbReference type="STRING" id="930992.A0A0D0B5C6"/>
<keyword evidence="1" id="KW-0238">DNA-binding</keyword>
<keyword evidence="3" id="KW-1185">Reference proteome</keyword>
<accession>A0A0D0B5C6</accession>
<dbReference type="Proteomes" id="UP000054485">
    <property type="component" value="Unassembled WGS sequence"/>
</dbReference>
<sequence>MLTSTFYEDVMRSADVEAAAEFWRRNSSSARPPHWQVQEAAGVTRPDETIRVPGGESCNDTSVGPSSYRPSVLASERVLLWTTPHGVTFQNQLEQLYPKSHIVKLFFVMAESLDESTRNDYGAGLLRFIQFCDRLFIPEQDRMPASELLLSIFIADAAGSISSSTADNWLAGLRFWHIINGAQWHGERSECLRHVQRGLHHLAPPDLDPKHPPPITLESLIRLHQGLDYSNTFDTAVLAIACLIFWCSCRLEELVIPASDSPDMTKHVTRSVLPIVTQESNNVRRSIFHIPWTKNTGNNGADINVTSRDHFTCPHAALFRHLEANPNIPSHAPLFSFQTPTGTWTSMTEQWFLKRCDQIWGS</sequence>
<evidence type="ECO:0000256" key="1">
    <source>
        <dbReference type="ARBA" id="ARBA00023125"/>
    </source>
</evidence>
<evidence type="ECO:0000313" key="2">
    <source>
        <dbReference type="EMBL" id="KIK45084.1"/>
    </source>
</evidence>
<dbReference type="InterPro" id="IPR010998">
    <property type="entry name" value="Integrase_recombinase_N"/>
</dbReference>
<proteinExistence type="predicted"/>
<dbReference type="OrthoDB" id="3266428at2759"/>
<dbReference type="InParanoid" id="A0A0D0B5C6"/>
<gene>
    <name evidence="2" type="ORF">CY34DRAFT_801937</name>
</gene>
<organism evidence="2 3">
    <name type="scientific">Suillus luteus UH-Slu-Lm8-n1</name>
    <dbReference type="NCBI Taxonomy" id="930992"/>
    <lineage>
        <taxon>Eukaryota</taxon>
        <taxon>Fungi</taxon>
        <taxon>Dikarya</taxon>
        <taxon>Basidiomycota</taxon>
        <taxon>Agaricomycotina</taxon>
        <taxon>Agaricomycetes</taxon>
        <taxon>Agaricomycetidae</taxon>
        <taxon>Boletales</taxon>
        <taxon>Suillineae</taxon>
        <taxon>Suillaceae</taxon>
        <taxon>Suillus</taxon>
    </lineage>
</organism>
<protein>
    <submittedName>
        <fullName evidence="2">Uncharacterized protein</fullName>
    </submittedName>
</protein>
<evidence type="ECO:0000313" key="3">
    <source>
        <dbReference type="Proteomes" id="UP000054485"/>
    </source>
</evidence>
<dbReference type="PANTHER" id="PTHR34605:SF3">
    <property type="entry name" value="P CELL-TYPE AGGLUTINATION PROTEIN MAP4-LIKE-RELATED"/>
    <property type="match status" value="1"/>
</dbReference>
<dbReference type="SUPFAM" id="SSF47823">
    <property type="entry name" value="lambda integrase-like, N-terminal domain"/>
    <property type="match status" value="1"/>
</dbReference>
<dbReference type="InterPro" id="IPR052925">
    <property type="entry name" value="Phage_Integrase-like_Recomb"/>
</dbReference>